<comment type="similarity">
    <text evidence="1">Belongs to the LysR transcriptional regulatory family.</text>
</comment>
<sequence>MNLRNIRIFLTVLETKSMSKAGRQLFMSQSAVSQTINELEKEYHCKLFIRSHGNMELTYAGLIFSEYSEKIMSFANDLDSKMTEIANLKLGQLRIGASTTIGIYIMPDIMAEFKRIHPNINLSLTINNSDIIEQMVLDYKLDVGFVEGENYSQDLEVVPFLDDRLCLICSNNHHWIIEGKTDVCAKDFSDETVILREKGSGTRKITEHIFNSEYIKPAFIYEMHNTEAIKNSVKNNLGITFISEFSIKEELKNNKFHSISFIGDYPLTRSFSIITRKRKYQESLLSEFLYFLNKNLD</sequence>
<dbReference type="AlphaFoldDB" id="A0A938X3V2"/>
<dbReference type="Proteomes" id="UP000713880">
    <property type="component" value="Unassembled WGS sequence"/>
</dbReference>
<keyword evidence="4" id="KW-0804">Transcription</keyword>
<dbReference type="Pfam" id="PF03466">
    <property type="entry name" value="LysR_substrate"/>
    <property type="match status" value="1"/>
</dbReference>
<dbReference type="Gene3D" id="3.40.190.290">
    <property type="match status" value="1"/>
</dbReference>
<dbReference type="SUPFAM" id="SSF46785">
    <property type="entry name" value="Winged helix' DNA-binding domain"/>
    <property type="match status" value="1"/>
</dbReference>
<reference evidence="6" key="2">
    <citation type="journal article" date="2021" name="Sci. Rep.">
        <title>The distribution of antibiotic resistance genes in chicken gut microbiota commensals.</title>
        <authorList>
            <person name="Juricova H."/>
            <person name="Matiasovicova J."/>
            <person name="Kubasova T."/>
            <person name="Cejkova D."/>
            <person name="Rychlik I."/>
        </authorList>
    </citation>
    <scope>NUCLEOTIDE SEQUENCE</scope>
    <source>
        <strain evidence="6">An420c</strain>
    </source>
</reference>
<reference evidence="6" key="1">
    <citation type="submission" date="2020-08" db="EMBL/GenBank/DDBJ databases">
        <authorList>
            <person name="Cejkova D."/>
            <person name="Kubasova T."/>
            <person name="Jahodarova E."/>
            <person name="Rychlik I."/>
        </authorList>
    </citation>
    <scope>NUCLEOTIDE SEQUENCE</scope>
    <source>
        <strain evidence="6">An420c</strain>
    </source>
</reference>
<dbReference type="CDD" id="cd08420">
    <property type="entry name" value="PBP2_CysL_like"/>
    <property type="match status" value="1"/>
</dbReference>
<proteinExistence type="inferred from homology"/>
<gene>
    <name evidence="6" type="ORF">H6A13_12595</name>
</gene>
<evidence type="ECO:0000256" key="2">
    <source>
        <dbReference type="ARBA" id="ARBA00023015"/>
    </source>
</evidence>
<dbReference type="InterPro" id="IPR000847">
    <property type="entry name" value="LysR_HTH_N"/>
</dbReference>
<evidence type="ECO:0000256" key="3">
    <source>
        <dbReference type="ARBA" id="ARBA00023125"/>
    </source>
</evidence>
<dbReference type="Pfam" id="PF00126">
    <property type="entry name" value="HTH_1"/>
    <property type="match status" value="1"/>
</dbReference>
<dbReference type="EMBL" id="JACJLV010000080">
    <property type="protein sequence ID" value="MBM6827917.1"/>
    <property type="molecule type" value="Genomic_DNA"/>
</dbReference>
<comment type="caution">
    <text evidence="6">The sequence shown here is derived from an EMBL/GenBank/DDBJ whole genome shotgun (WGS) entry which is preliminary data.</text>
</comment>
<dbReference type="SUPFAM" id="SSF53850">
    <property type="entry name" value="Periplasmic binding protein-like II"/>
    <property type="match status" value="1"/>
</dbReference>
<accession>A0A938X3V2</accession>
<name>A0A938X3V2_9CLOT</name>
<feature type="domain" description="HTH lysR-type" evidence="5">
    <location>
        <begin position="1"/>
        <end position="58"/>
    </location>
</feature>
<dbReference type="InterPro" id="IPR036388">
    <property type="entry name" value="WH-like_DNA-bd_sf"/>
</dbReference>
<dbReference type="InterPro" id="IPR036390">
    <property type="entry name" value="WH_DNA-bd_sf"/>
</dbReference>
<dbReference type="FunFam" id="1.10.10.10:FF:000001">
    <property type="entry name" value="LysR family transcriptional regulator"/>
    <property type="match status" value="1"/>
</dbReference>
<dbReference type="PROSITE" id="PS50931">
    <property type="entry name" value="HTH_LYSR"/>
    <property type="match status" value="1"/>
</dbReference>
<evidence type="ECO:0000256" key="4">
    <source>
        <dbReference type="ARBA" id="ARBA00023163"/>
    </source>
</evidence>
<keyword evidence="3" id="KW-0238">DNA-binding</keyword>
<organism evidence="6 7">
    <name type="scientific">Mordavella massiliensis</name>
    <dbReference type="NCBI Taxonomy" id="1871024"/>
    <lineage>
        <taxon>Bacteria</taxon>
        <taxon>Bacillati</taxon>
        <taxon>Bacillota</taxon>
        <taxon>Clostridia</taxon>
        <taxon>Eubacteriales</taxon>
        <taxon>Clostridiaceae</taxon>
        <taxon>Mordavella</taxon>
    </lineage>
</organism>
<dbReference type="PRINTS" id="PR00039">
    <property type="entry name" value="HTHLYSR"/>
</dbReference>
<dbReference type="Gene3D" id="1.10.10.10">
    <property type="entry name" value="Winged helix-like DNA-binding domain superfamily/Winged helix DNA-binding domain"/>
    <property type="match status" value="1"/>
</dbReference>
<evidence type="ECO:0000256" key="1">
    <source>
        <dbReference type="ARBA" id="ARBA00009437"/>
    </source>
</evidence>
<dbReference type="GO" id="GO:0000976">
    <property type="term" value="F:transcription cis-regulatory region binding"/>
    <property type="evidence" value="ECO:0007669"/>
    <property type="project" value="TreeGrafter"/>
</dbReference>
<evidence type="ECO:0000313" key="6">
    <source>
        <dbReference type="EMBL" id="MBM6827917.1"/>
    </source>
</evidence>
<keyword evidence="2" id="KW-0805">Transcription regulation</keyword>
<evidence type="ECO:0000313" key="7">
    <source>
        <dbReference type="Proteomes" id="UP000713880"/>
    </source>
</evidence>
<evidence type="ECO:0000259" key="5">
    <source>
        <dbReference type="PROSITE" id="PS50931"/>
    </source>
</evidence>
<dbReference type="GO" id="GO:0003700">
    <property type="term" value="F:DNA-binding transcription factor activity"/>
    <property type="evidence" value="ECO:0007669"/>
    <property type="project" value="InterPro"/>
</dbReference>
<dbReference type="InterPro" id="IPR005119">
    <property type="entry name" value="LysR_subst-bd"/>
</dbReference>
<dbReference type="PANTHER" id="PTHR30126">
    <property type="entry name" value="HTH-TYPE TRANSCRIPTIONAL REGULATOR"/>
    <property type="match status" value="1"/>
</dbReference>
<protein>
    <submittedName>
        <fullName evidence="6">LysR family transcriptional regulator</fullName>
    </submittedName>
</protein>
<dbReference type="PANTHER" id="PTHR30126:SF39">
    <property type="entry name" value="HTH-TYPE TRANSCRIPTIONAL REGULATOR CYSL"/>
    <property type="match status" value="1"/>
</dbReference>
<keyword evidence="7" id="KW-1185">Reference proteome</keyword>